<evidence type="ECO:0000313" key="2">
    <source>
        <dbReference type="Proteomes" id="UP000616839"/>
    </source>
</evidence>
<comment type="caution">
    <text evidence="1">The sequence shown here is derived from an EMBL/GenBank/DDBJ whole genome shotgun (WGS) entry which is preliminary data.</text>
</comment>
<evidence type="ECO:0000313" key="1">
    <source>
        <dbReference type="EMBL" id="MBD8869970.1"/>
    </source>
</evidence>
<organism evidence="1 2">
    <name type="scientific">Nocardioides donggukensis</name>
    <dbReference type="NCBI Taxonomy" id="2774019"/>
    <lineage>
        <taxon>Bacteria</taxon>
        <taxon>Bacillati</taxon>
        <taxon>Actinomycetota</taxon>
        <taxon>Actinomycetes</taxon>
        <taxon>Propionibacteriales</taxon>
        <taxon>Nocardioidaceae</taxon>
        <taxon>Nocardioides</taxon>
    </lineage>
</organism>
<reference evidence="1" key="1">
    <citation type="submission" date="2020-09" db="EMBL/GenBank/DDBJ databases">
        <title>Nocardioides sp. strain MJB4 16S ribosomal RNA gene Genome sequencing and assembly.</title>
        <authorList>
            <person name="Kim I."/>
        </authorList>
    </citation>
    <scope>NUCLEOTIDE SEQUENCE</scope>
    <source>
        <strain evidence="1">MJB4</strain>
    </source>
</reference>
<keyword evidence="2" id="KW-1185">Reference proteome</keyword>
<sequence>MHAAGVGRVWEFTYVDEGGAVYALRQTRRGGEPEARMLFPQPQYLGPVSSADRFGPRRSKREFRTWCERFIAGERVRPARRHSFQLAPLHRRPLLQG</sequence>
<protein>
    <submittedName>
        <fullName evidence="1">Uncharacterized protein</fullName>
    </submittedName>
</protein>
<dbReference type="EMBL" id="JACYXZ010000002">
    <property type="protein sequence ID" value="MBD8869970.1"/>
    <property type="molecule type" value="Genomic_DNA"/>
</dbReference>
<name>A0A927PZZ8_9ACTN</name>
<gene>
    <name evidence="1" type="ORF">IE331_10085</name>
</gene>
<accession>A0A927PZZ8</accession>
<proteinExistence type="predicted"/>
<dbReference type="Proteomes" id="UP000616839">
    <property type="component" value="Unassembled WGS sequence"/>
</dbReference>
<dbReference type="RefSeq" id="WP_192143035.1">
    <property type="nucleotide sequence ID" value="NZ_JACYXZ010000002.1"/>
</dbReference>
<dbReference type="AlphaFoldDB" id="A0A927PZZ8"/>